<dbReference type="FunFam" id="1.25.40.10:FF:000442">
    <property type="entry name" value="Pentatricopeptide repeat-containing protein At3g49710"/>
    <property type="match status" value="1"/>
</dbReference>
<dbReference type="PROSITE" id="PS51375">
    <property type="entry name" value="PPR"/>
    <property type="match status" value="5"/>
</dbReference>
<dbReference type="GO" id="GO:0009451">
    <property type="term" value="P:RNA modification"/>
    <property type="evidence" value="ECO:0007669"/>
    <property type="project" value="InterPro"/>
</dbReference>
<dbReference type="Proteomes" id="UP000236630">
    <property type="component" value="Unassembled WGS sequence"/>
</dbReference>
<comment type="caution">
    <text evidence="3">The sequence shown here is derived from an EMBL/GenBank/DDBJ whole genome shotgun (WGS) entry which is preliminary data.</text>
</comment>
<dbReference type="InterPro" id="IPR046960">
    <property type="entry name" value="PPR_At4g14850-like_plant"/>
</dbReference>
<protein>
    <recommendedName>
        <fullName evidence="5">Pentacotripeptide-repeat region of PRORP domain-containing protein</fullName>
    </recommendedName>
</protein>
<accession>A0A2H5NNJ3</accession>
<sequence>MDLRRIVEALRHCGQRRSIKQGKSLHCRIIKYGLSQDIFTGNNLLSMYADFTSLNDAHKLFDEMARKNIVSWTTMVTAYTSSKRPNWAIRLYNHMLEYGSVEPNGFMYSAVLKACSLSGDLDLGRLIHERITREKLEYDTVLMNTLLDMYVKCGSLSHAKKVFDKLSSANITSWNTIISGCCQKGLMEEAVSLFNQMPVRNDVSWNIIVAGFADNGSLQALEFVVMMHKEDLRLDDFTIPCSLKVCSYQNLLQMGKQIHCYVIKSGFECSCFTLSALVDMYSNCNVLCEARKLFDQYSNWAASAYGNVALWNSMISGYVLNEQNEEAITLLSHIHSSGMCIDSYTFTSALKACINLLNSNSRFALQVHGLIVTSGYELDYIVGSNLIDLYARLGNVKSALRLFHRLPKKDVVAWSGLIMGCTKHGLNSLAYLLFRDMISSNQDVNQFITSSVLKVCSCLASLRRGKQVHAFCVKRGFEKEDVTLTSLIDMYLKCGEIDDGLALFKFMPERDVVSWTGIIVGCGQNGRAKEAIAYFQEMTQSGLKPNEITFLGVLSACRHAGLVEEAWTIFTSMKPEYGLEPHLEHYYCMVDLLGQAGCFDDAEQLIAEMPFKPDKTIWASMLKACETHNNTKLVSIIAEQLLATSPEDPSKYVMLSNVYATLGMWDSLSKVRKAGKKLGEKTAGMSWIEVSS</sequence>
<dbReference type="Gene3D" id="1.25.40.10">
    <property type="entry name" value="Tetratricopeptide repeat domain"/>
    <property type="match status" value="5"/>
</dbReference>
<keyword evidence="1" id="KW-0677">Repeat</keyword>
<feature type="repeat" description="PPR" evidence="2">
    <location>
        <begin position="307"/>
        <end position="341"/>
    </location>
</feature>
<dbReference type="InterPro" id="IPR011990">
    <property type="entry name" value="TPR-like_helical_dom_sf"/>
</dbReference>
<dbReference type="FunFam" id="1.25.40.10:FF:002091">
    <property type="entry name" value="Pentatricopeptide repeat-containing protein At4g08210"/>
    <property type="match status" value="1"/>
</dbReference>
<dbReference type="PANTHER" id="PTHR24015">
    <property type="entry name" value="OS07G0578800 PROTEIN-RELATED"/>
    <property type="match status" value="1"/>
</dbReference>
<feature type="repeat" description="PPR" evidence="2">
    <location>
        <begin position="68"/>
        <end position="102"/>
    </location>
</feature>
<dbReference type="FunFam" id="1.25.40.10:FF:000243">
    <property type="entry name" value="Pentatricopeptide repeat-containing protein chloroplastic"/>
    <property type="match status" value="1"/>
</dbReference>
<dbReference type="PANTHER" id="PTHR24015:SF97">
    <property type="entry name" value="OS03G0235200 PROTEIN"/>
    <property type="match status" value="1"/>
</dbReference>
<dbReference type="EMBL" id="BDQV01000014">
    <property type="protein sequence ID" value="GAY41730.1"/>
    <property type="molecule type" value="Genomic_DNA"/>
</dbReference>
<keyword evidence="4" id="KW-1185">Reference proteome</keyword>
<feature type="repeat" description="PPR" evidence="2">
    <location>
        <begin position="480"/>
        <end position="510"/>
    </location>
</feature>
<organism evidence="3 4">
    <name type="scientific">Citrus unshiu</name>
    <name type="common">Satsuma mandarin</name>
    <name type="synonym">Citrus nobilis var. unshiu</name>
    <dbReference type="NCBI Taxonomy" id="55188"/>
    <lineage>
        <taxon>Eukaryota</taxon>
        <taxon>Viridiplantae</taxon>
        <taxon>Streptophyta</taxon>
        <taxon>Embryophyta</taxon>
        <taxon>Tracheophyta</taxon>
        <taxon>Spermatophyta</taxon>
        <taxon>Magnoliopsida</taxon>
        <taxon>eudicotyledons</taxon>
        <taxon>Gunneridae</taxon>
        <taxon>Pentapetalae</taxon>
        <taxon>rosids</taxon>
        <taxon>malvids</taxon>
        <taxon>Sapindales</taxon>
        <taxon>Rutaceae</taxon>
        <taxon>Aurantioideae</taxon>
        <taxon>Citrus</taxon>
    </lineage>
</organism>
<dbReference type="STRING" id="55188.A0A2H5NNJ3"/>
<proteinExistence type="predicted"/>
<dbReference type="Pfam" id="PF01535">
    <property type="entry name" value="PPR"/>
    <property type="match status" value="7"/>
</dbReference>
<evidence type="ECO:0000256" key="1">
    <source>
        <dbReference type="ARBA" id="ARBA00022737"/>
    </source>
</evidence>
<dbReference type="FunFam" id="1.25.40.10:FF:000285">
    <property type="entry name" value="Pentatricopeptide repeat-containing protein, chloroplastic"/>
    <property type="match status" value="1"/>
</dbReference>
<dbReference type="InterPro" id="IPR002885">
    <property type="entry name" value="PPR_rpt"/>
</dbReference>
<evidence type="ECO:0000313" key="3">
    <source>
        <dbReference type="EMBL" id="GAY41730.1"/>
    </source>
</evidence>
<dbReference type="FunFam" id="1.25.40.10:FF:000381">
    <property type="entry name" value="Pentatricopeptide repeat-containing protein"/>
    <property type="match status" value="1"/>
</dbReference>
<name>A0A2H5NNJ3_CITUN</name>
<dbReference type="NCBIfam" id="TIGR00756">
    <property type="entry name" value="PPR"/>
    <property type="match status" value="5"/>
</dbReference>
<evidence type="ECO:0000256" key="2">
    <source>
        <dbReference type="PROSITE-ProRule" id="PRU00708"/>
    </source>
</evidence>
<dbReference type="InterPro" id="IPR046848">
    <property type="entry name" value="E_motif"/>
</dbReference>
<dbReference type="Pfam" id="PF20431">
    <property type="entry name" value="E_motif"/>
    <property type="match status" value="1"/>
</dbReference>
<gene>
    <name evidence="3" type="ORF">CUMW_061690</name>
</gene>
<reference evidence="3 4" key="1">
    <citation type="journal article" date="2017" name="Front. Genet.">
        <title>Draft sequencing of the heterozygous diploid genome of Satsuma (Citrus unshiu Marc.) using a hybrid assembly approach.</title>
        <authorList>
            <person name="Shimizu T."/>
            <person name="Tanizawa Y."/>
            <person name="Mochizuki T."/>
            <person name="Nagasaki H."/>
            <person name="Yoshioka T."/>
            <person name="Toyoda A."/>
            <person name="Fujiyama A."/>
            <person name="Kaminuma E."/>
            <person name="Nakamura Y."/>
        </authorList>
    </citation>
    <scope>NUCLEOTIDE SEQUENCE [LARGE SCALE GENOMIC DNA]</scope>
    <source>
        <strain evidence="4">cv. Miyagawa wase</strain>
    </source>
</reference>
<dbReference type="Pfam" id="PF13041">
    <property type="entry name" value="PPR_2"/>
    <property type="match status" value="2"/>
</dbReference>
<feature type="repeat" description="PPR" evidence="2">
    <location>
        <begin position="170"/>
        <end position="204"/>
    </location>
</feature>
<dbReference type="AlphaFoldDB" id="A0A2H5NNJ3"/>
<feature type="repeat" description="PPR" evidence="2">
    <location>
        <begin position="511"/>
        <end position="545"/>
    </location>
</feature>
<dbReference type="GO" id="GO:0003723">
    <property type="term" value="F:RNA binding"/>
    <property type="evidence" value="ECO:0007669"/>
    <property type="project" value="InterPro"/>
</dbReference>
<evidence type="ECO:0008006" key="5">
    <source>
        <dbReference type="Google" id="ProtNLM"/>
    </source>
</evidence>
<dbReference type="SUPFAM" id="SSF48452">
    <property type="entry name" value="TPR-like"/>
    <property type="match status" value="1"/>
</dbReference>
<evidence type="ECO:0000313" key="4">
    <source>
        <dbReference type="Proteomes" id="UP000236630"/>
    </source>
</evidence>